<dbReference type="InterPro" id="IPR016053">
    <property type="entry name" value="Haem_Oase-like"/>
</dbReference>
<dbReference type="GO" id="GO:0042167">
    <property type="term" value="P:heme catabolic process"/>
    <property type="evidence" value="ECO:0007669"/>
    <property type="project" value="TreeGrafter"/>
</dbReference>
<dbReference type="GO" id="GO:0006788">
    <property type="term" value="P:heme oxidation"/>
    <property type="evidence" value="ECO:0007669"/>
    <property type="project" value="InterPro"/>
</dbReference>
<evidence type="ECO:0000256" key="1">
    <source>
        <dbReference type="ARBA" id="ARBA00022617"/>
    </source>
</evidence>
<dbReference type="InterPro" id="IPR016084">
    <property type="entry name" value="Haem_Oase-like_multi-hlx"/>
</dbReference>
<keyword evidence="6" id="KW-1185">Reference proteome</keyword>
<dbReference type="GO" id="GO:0006979">
    <property type="term" value="P:response to oxidative stress"/>
    <property type="evidence" value="ECO:0007669"/>
    <property type="project" value="TreeGrafter"/>
</dbReference>
<dbReference type="Proteomes" id="UP000749646">
    <property type="component" value="Unassembled WGS sequence"/>
</dbReference>
<comment type="caution">
    <text evidence="5">The sequence shown here is derived from an EMBL/GenBank/DDBJ whole genome shotgun (WGS) entry which is preliminary data.</text>
</comment>
<dbReference type="PANTHER" id="PTHR10720:SF0">
    <property type="entry name" value="HEME OXYGENASE"/>
    <property type="match status" value="1"/>
</dbReference>
<protein>
    <submittedName>
        <fullName evidence="5">Heme oxygenase (Decycling) 1</fullName>
    </submittedName>
</protein>
<evidence type="ECO:0000256" key="3">
    <source>
        <dbReference type="ARBA" id="ARBA00023004"/>
    </source>
</evidence>
<dbReference type="GO" id="GO:0046872">
    <property type="term" value="F:metal ion binding"/>
    <property type="evidence" value="ECO:0007669"/>
    <property type="project" value="UniProtKB-KW"/>
</dbReference>
<keyword evidence="2" id="KW-0479">Metal-binding</keyword>
<proteinExistence type="predicted"/>
<keyword evidence="3" id="KW-0408">Iron</keyword>
<evidence type="ECO:0000313" key="6">
    <source>
        <dbReference type="Proteomes" id="UP000749646"/>
    </source>
</evidence>
<feature type="region of interest" description="Disordered" evidence="4">
    <location>
        <begin position="227"/>
        <end position="257"/>
    </location>
</feature>
<dbReference type="Gene3D" id="1.20.910.10">
    <property type="entry name" value="Heme oxygenase-like"/>
    <property type="match status" value="1"/>
</dbReference>
<evidence type="ECO:0000256" key="2">
    <source>
        <dbReference type="ARBA" id="ARBA00022723"/>
    </source>
</evidence>
<dbReference type="CDD" id="cd19165">
    <property type="entry name" value="HemeO"/>
    <property type="match status" value="1"/>
</dbReference>
<dbReference type="AlphaFoldDB" id="A0A9P6ILF4"/>
<dbReference type="EMBL" id="JAAAHW010009953">
    <property type="protein sequence ID" value="KAF9933538.1"/>
    <property type="molecule type" value="Genomic_DNA"/>
</dbReference>
<name>A0A9P6ILF4_9FUNG</name>
<dbReference type="PRINTS" id="PR00088">
    <property type="entry name" value="HAEMOXYGNASE"/>
</dbReference>
<dbReference type="InterPro" id="IPR002051">
    <property type="entry name" value="Haem_Oase"/>
</dbReference>
<evidence type="ECO:0000313" key="5">
    <source>
        <dbReference type="EMBL" id="KAF9933538.1"/>
    </source>
</evidence>
<dbReference type="PANTHER" id="PTHR10720">
    <property type="entry name" value="HEME OXYGENASE"/>
    <property type="match status" value="1"/>
</dbReference>
<reference evidence="5" key="1">
    <citation type="journal article" date="2020" name="Fungal Divers.">
        <title>Resolving the Mortierellaceae phylogeny through synthesis of multi-gene phylogenetics and phylogenomics.</title>
        <authorList>
            <person name="Vandepol N."/>
            <person name="Liber J."/>
            <person name="Desiro A."/>
            <person name="Na H."/>
            <person name="Kennedy M."/>
            <person name="Barry K."/>
            <person name="Grigoriev I.V."/>
            <person name="Miller A.N."/>
            <person name="O'Donnell K."/>
            <person name="Stajich J.E."/>
            <person name="Bonito G."/>
        </authorList>
    </citation>
    <scope>NUCLEOTIDE SEQUENCE</scope>
    <source>
        <strain evidence="5">MES-2147</strain>
    </source>
</reference>
<organism evidence="5 6">
    <name type="scientific">Modicella reniformis</name>
    <dbReference type="NCBI Taxonomy" id="1440133"/>
    <lineage>
        <taxon>Eukaryota</taxon>
        <taxon>Fungi</taxon>
        <taxon>Fungi incertae sedis</taxon>
        <taxon>Mucoromycota</taxon>
        <taxon>Mortierellomycotina</taxon>
        <taxon>Mortierellomycetes</taxon>
        <taxon>Mortierellales</taxon>
        <taxon>Mortierellaceae</taxon>
        <taxon>Modicella</taxon>
    </lineage>
</organism>
<accession>A0A9P6ILF4</accession>
<sequence>MTLLATDLKEGTKTLHTDIGRCKFVRHLFKGEITMATYGRFLISLYHLYRTLETALDQHKENPQLSLIYFPNELRRLDALEQDIEFFNGPDWREMLTPISPAQQAYISAIERCASSDTPELLVAHSYVRYMADLSGGQIIAKRLRTFHDLPDNQGTAFYHFGMIEDLEVFKNMYRKCLNQIEVSEELHQQIVEEAKTTFVKNIGLFDEFNNEFEGFAVPEQVPVDYSAASEPERPELTAEEQASNKHQPQQSSSLPSWHPSVLWNSLDHAVGLSYRSVNP</sequence>
<dbReference type="GO" id="GO:0004392">
    <property type="term" value="F:heme oxygenase (decyclizing) activity"/>
    <property type="evidence" value="ECO:0007669"/>
    <property type="project" value="InterPro"/>
</dbReference>
<dbReference type="GO" id="GO:0020037">
    <property type="term" value="F:heme binding"/>
    <property type="evidence" value="ECO:0007669"/>
    <property type="project" value="TreeGrafter"/>
</dbReference>
<gene>
    <name evidence="5" type="primary">HMOX1_2</name>
    <name evidence="5" type="ORF">BGZ65_004068</name>
</gene>
<feature type="compositionally biased region" description="Polar residues" evidence="4">
    <location>
        <begin position="241"/>
        <end position="256"/>
    </location>
</feature>
<keyword evidence="1" id="KW-0349">Heme</keyword>
<dbReference type="OrthoDB" id="652091at2759"/>
<evidence type="ECO:0000256" key="4">
    <source>
        <dbReference type="SAM" id="MobiDB-lite"/>
    </source>
</evidence>
<dbReference type="SUPFAM" id="SSF48613">
    <property type="entry name" value="Heme oxygenase-like"/>
    <property type="match status" value="1"/>
</dbReference>
<dbReference type="Pfam" id="PF01126">
    <property type="entry name" value="Heme_oxygenase"/>
    <property type="match status" value="1"/>
</dbReference>